<evidence type="ECO:0000256" key="1">
    <source>
        <dbReference type="ARBA" id="ARBA00007409"/>
    </source>
</evidence>
<evidence type="ECO:0000259" key="3">
    <source>
        <dbReference type="PROSITE" id="PS50405"/>
    </source>
</evidence>
<dbReference type="CDD" id="cd03057">
    <property type="entry name" value="GST_N_Beta"/>
    <property type="match status" value="1"/>
</dbReference>
<keyword evidence="5" id="KW-1185">Reference proteome</keyword>
<dbReference type="Pfam" id="PF00043">
    <property type="entry name" value="GST_C"/>
    <property type="match status" value="1"/>
</dbReference>
<dbReference type="Gene3D" id="3.40.30.10">
    <property type="entry name" value="Glutaredoxin"/>
    <property type="match status" value="1"/>
</dbReference>
<comment type="similarity">
    <text evidence="1">Belongs to the GST superfamily.</text>
</comment>
<dbReference type="Proteomes" id="UP001244011">
    <property type="component" value="Unassembled WGS sequence"/>
</dbReference>
<dbReference type="InterPro" id="IPR004045">
    <property type="entry name" value="Glutathione_S-Trfase_N"/>
</dbReference>
<dbReference type="PROSITE" id="PS50405">
    <property type="entry name" value="GST_CTER"/>
    <property type="match status" value="1"/>
</dbReference>
<dbReference type="RefSeq" id="XP_060279224.1">
    <property type="nucleotide sequence ID" value="XM_060432567.1"/>
</dbReference>
<evidence type="ECO:0000313" key="4">
    <source>
        <dbReference type="EMBL" id="KAK1763011.1"/>
    </source>
</evidence>
<dbReference type="GeneID" id="85315754"/>
<sequence>MPNITLYRKDGSCSLAPHTLIRHLSIPFTEVRMAVDADGRYQPADGSLTSAQYRQTIHPAGYVPALVIHDASVTITELPAVLTYIASLAPERDLLGGSDAVRRAQVAEWLAWLSGTVHSLGFAAVWRPYRFADEGGAHDAIRAKGRAVVGGSFARIEERLGGREWAVGEAPTVVDFNLYVFRRWGEQVGGFEMARQFPSYDAVMRRLEGLDGVKKALEAEGLKPLFS</sequence>
<dbReference type="AlphaFoldDB" id="A0AAJ0BVT7"/>
<dbReference type="PANTHER" id="PTHR44051:SF8">
    <property type="entry name" value="GLUTATHIONE S-TRANSFERASE GSTA"/>
    <property type="match status" value="1"/>
</dbReference>
<dbReference type="SUPFAM" id="SSF47616">
    <property type="entry name" value="GST C-terminal domain-like"/>
    <property type="match status" value="1"/>
</dbReference>
<protein>
    <submittedName>
        <fullName evidence="4">Glutathione S-transferase</fullName>
    </submittedName>
</protein>
<dbReference type="PROSITE" id="PS50404">
    <property type="entry name" value="GST_NTER"/>
    <property type="match status" value="1"/>
</dbReference>
<name>A0AAJ0BVT7_9PEZI</name>
<dbReference type="InterPro" id="IPR036249">
    <property type="entry name" value="Thioredoxin-like_sf"/>
</dbReference>
<organism evidence="4 5">
    <name type="scientific">Phialemonium atrogriseum</name>
    <dbReference type="NCBI Taxonomy" id="1093897"/>
    <lineage>
        <taxon>Eukaryota</taxon>
        <taxon>Fungi</taxon>
        <taxon>Dikarya</taxon>
        <taxon>Ascomycota</taxon>
        <taxon>Pezizomycotina</taxon>
        <taxon>Sordariomycetes</taxon>
        <taxon>Sordariomycetidae</taxon>
        <taxon>Cephalothecales</taxon>
        <taxon>Cephalothecaceae</taxon>
        <taxon>Phialemonium</taxon>
    </lineage>
</organism>
<dbReference type="SFLD" id="SFLDS00019">
    <property type="entry name" value="Glutathione_Transferase_(cytos"/>
    <property type="match status" value="1"/>
</dbReference>
<feature type="domain" description="GST N-terminal" evidence="2">
    <location>
        <begin position="1"/>
        <end position="93"/>
    </location>
</feature>
<dbReference type="InterPro" id="IPR040079">
    <property type="entry name" value="Glutathione_S-Trfase"/>
</dbReference>
<evidence type="ECO:0000313" key="5">
    <source>
        <dbReference type="Proteomes" id="UP001244011"/>
    </source>
</evidence>
<dbReference type="SUPFAM" id="SSF52833">
    <property type="entry name" value="Thioredoxin-like"/>
    <property type="match status" value="1"/>
</dbReference>
<dbReference type="PANTHER" id="PTHR44051">
    <property type="entry name" value="GLUTATHIONE S-TRANSFERASE-RELATED"/>
    <property type="match status" value="1"/>
</dbReference>
<comment type="caution">
    <text evidence="4">The sequence shown here is derived from an EMBL/GenBank/DDBJ whole genome shotgun (WGS) entry which is preliminary data.</text>
</comment>
<dbReference type="EMBL" id="MU839031">
    <property type="protein sequence ID" value="KAK1763011.1"/>
    <property type="molecule type" value="Genomic_DNA"/>
</dbReference>
<dbReference type="CDD" id="cd03188">
    <property type="entry name" value="GST_C_Beta"/>
    <property type="match status" value="1"/>
</dbReference>
<dbReference type="Gene3D" id="1.20.1050.10">
    <property type="match status" value="1"/>
</dbReference>
<dbReference type="InterPro" id="IPR010987">
    <property type="entry name" value="Glutathione-S-Trfase_C-like"/>
</dbReference>
<dbReference type="InterPro" id="IPR004046">
    <property type="entry name" value="GST_C"/>
</dbReference>
<feature type="domain" description="GST C-terminal" evidence="3">
    <location>
        <begin position="99"/>
        <end position="227"/>
    </location>
</feature>
<gene>
    <name evidence="4" type="ORF">QBC33DRAFT_613982</name>
</gene>
<evidence type="ECO:0000259" key="2">
    <source>
        <dbReference type="PROSITE" id="PS50404"/>
    </source>
</evidence>
<proteinExistence type="inferred from homology"/>
<accession>A0AAJ0BVT7</accession>
<reference evidence="4" key="1">
    <citation type="submission" date="2023-06" db="EMBL/GenBank/DDBJ databases">
        <title>Genome-scale phylogeny and comparative genomics of the fungal order Sordariales.</title>
        <authorList>
            <consortium name="Lawrence Berkeley National Laboratory"/>
            <person name="Hensen N."/>
            <person name="Bonometti L."/>
            <person name="Westerberg I."/>
            <person name="Brannstrom I.O."/>
            <person name="Guillou S."/>
            <person name="Cros-Aarteil S."/>
            <person name="Calhoun S."/>
            <person name="Haridas S."/>
            <person name="Kuo A."/>
            <person name="Mondo S."/>
            <person name="Pangilinan J."/>
            <person name="Riley R."/>
            <person name="Labutti K."/>
            <person name="Andreopoulos B."/>
            <person name="Lipzen A."/>
            <person name="Chen C."/>
            <person name="Yanf M."/>
            <person name="Daum C."/>
            <person name="Ng V."/>
            <person name="Clum A."/>
            <person name="Steindorff A."/>
            <person name="Ohm R."/>
            <person name="Martin F."/>
            <person name="Silar P."/>
            <person name="Natvig D."/>
            <person name="Lalanne C."/>
            <person name="Gautier V."/>
            <person name="Ament-Velasquez S.L."/>
            <person name="Kruys A."/>
            <person name="Hutchinson M.I."/>
            <person name="Powell A.J."/>
            <person name="Barry K."/>
            <person name="Miller A.N."/>
            <person name="Grigoriev I.V."/>
            <person name="Debuchy R."/>
            <person name="Gladieux P."/>
            <person name="Thoren M.H."/>
            <person name="Johannesson H."/>
        </authorList>
    </citation>
    <scope>NUCLEOTIDE SEQUENCE</scope>
    <source>
        <strain evidence="4">8032-3</strain>
    </source>
</reference>
<dbReference type="InterPro" id="IPR036282">
    <property type="entry name" value="Glutathione-S-Trfase_C_sf"/>
</dbReference>